<evidence type="ECO:0000256" key="2">
    <source>
        <dbReference type="ARBA" id="ARBA00018339"/>
    </source>
</evidence>
<feature type="region of interest" description="Disordered" evidence="6">
    <location>
        <begin position="246"/>
        <end position="319"/>
    </location>
</feature>
<dbReference type="EMBL" id="KB932812">
    <property type="protein sequence ID" value="EOO04009.1"/>
    <property type="molecule type" value="Genomic_DNA"/>
</dbReference>
<dbReference type="HOGENOM" id="CLU_035888_1_0_1"/>
<proteinExistence type="inferred from homology"/>
<dbReference type="InterPro" id="IPR011687">
    <property type="entry name" value="Nop53/GLTSCR2"/>
</dbReference>
<keyword evidence="3 5" id="KW-0690">Ribosome biogenesis</keyword>
<gene>
    <name evidence="7" type="ORF">UCRPA7_595</name>
</gene>
<feature type="compositionally biased region" description="Basic residues" evidence="6">
    <location>
        <begin position="20"/>
        <end position="29"/>
    </location>
</feature>
<dbReference type="RefSeq" id="XP_007911380.1">
    <property type="nucleotide sequence ID" value="XM_007913189.1"/>
</dbReference>
<dbReference type="AlphaFoldDB" id="R8BXK5"/>
<dbReference type="GO" id="GO:0005654">
    <property type="term" value="C:nucleoplasm"/>
    <property type="evidence" value="ECO:0007669"/>
    <property type="project" value="UniProtKB-SubCell"/>
</dbReference>
<evidence type="ECO:0000256" key="1">
    <source>
        <dbReference type="ARBA" id="ARBA00008838"/>
    </source>
</evidence>
<accession>R8BXK5</accession>
<organism evidence="7 8">
    <name type="scientific">Phaeoacremonium minimum (strain UCR-PA7)</name>
    <name type="common">Esca disease fungus</name>
    <name type="synonym">Togninia minima</name>
    <dbReference type="NCBI Taxonomy" id="1286976"/>
    <lineage>
        <taxon>Eukaryota</taxon>
        <taxon>Fungi</taxon>
        <taxon>Dikarya</taxon>
        <taxon>Ascomycota</taxon>
        <taxon>Pezizomycotina</taxon>
        <taxon>Sordariomycetes</taxon>
        <taxon>Sordariomycetidae</taxon>
        <taxon>Togniniales</taxon>
        <taxon>Togniniaceae</taxon>
        <taxon>Phaeoacremonium</taxon>
    </lineage>
</organism>
<evidence type="ECO:0000256" key="4">
    <source>
        <dbReference type="ARBA" id="ARBA00023242"/>
    </source>
</evidence>
<dbReference type="GeneID" id="19326556"/>
<dbReference type="GO" id="GO:0006364">
    <property type="term" value="P:rRNA processing"/>
    <property type="evidence" value="ECO:0007669"/>
    <property type="project" value="TreeGrafter"/>
</dbReference>
<comment type="function">
    <text evidence="5">May play a role in ribosome biogenesis.</text>
</comment>
<comment type="subcellular location">
    <subcellularLocation>
        <location evidence="5">Nucleus</location>
        <location evidence="5">Nucleolus</location>
    </subcellularLocation>
    <subcellularLocation>
        <location evidence="5">Nucleus</location>
        <location evidence="5">Nucleoplasm</location>
    </subcellularLocation>
</comment>
<dbReference type="Proteomes" id="UP000014074">
    <property type="component" value="Unassembled WGS sequence"/>
</dbReference>
<feature type="compositionally biased region" description="Polar residues" evidence="6">
    <location>
        <begin position="8"/>
        <end position="19"/>
    </location>
</feature>
<dbReference type="eggNOG" id="KOG2823">
    <property type="taxonomic scope" value="Eukaryota"/>
</dbReference>
<evidence type="ECO:0000256" key="5">
    <source>
        <dbReference type="PIRNR" id="PIRNR017302"/>
    </source>
</evidence>
<dbReference type="PANTHER" id="PTHR14211:SF7">
    <property type="entry name" value="RIBOSOME BIOGENESIS PROTEIN NOP53"/>
    <property type="match status" value="1"/>
</dbReference>
<dbReference type="Pfam" id="PF07767">
    <property type="entry name" value="Nop53"/>
    <property type="match status" value="1"/>
</dbReference>
<sequence length="437" mass="49503">MPVIKPQTGETSGPQQYKQPSRKGKKAWRKNVDVSEVEQGLEQLNEEIIKGGVIAEKESEDLFTVDIKGDSTIAKKHPKRKGLKADEIIAARSAVPAVSLRKRPADKTTDGIIPAKRQRTEYVTHKELTRLKKVADGHHEATVTVVDATYDPWSAPAEVPQVEDSENFLPKTQKKKAPETIRQKPISLAASGKHVPAIPKPAGGYSYNPVFTDYEERLQEEGAKAVEAERKRLAALEAEAEKLEAARRSAAEAEAAEAKAELSEWDEDSAWEGFESGAEDVNIKAKRPERKTQAQRNKIKRRKEEERKKKHEAAMKRKEQQAAEIKKIAKAVEERERALALAKVELSDGESDGGDDVELRRRQLGKFRLPEKDLELVLPDELQDSLRLLKPEGNLLKDRYRSLLVRGKMEARRKIPFRKQKRTKLTEKWTHKDFQLF</sequence>
<evidence type="ECO:0000256" key="6">
    <source>
        <dbReference type="SAM" id="MobiDB-lite"/>
    </source>
</evidence>
<protein>
    <recommendedName>
        <fullName evidence="2 5">Ribosome biogenesis protein NOP53</fullName>
    </recommendedName>
</protein>
<dbReference type="PANTHER" id="PTHR14211">
    <property type="entry name" value="GLIOMA SUPPRESSOR CANDIDATE REGION GENE 2"/>
    <property type="match status" value="1"/>
</dbReference>
<comment type="similarity">
    <text evidence="1 5">Belongs to the NOP53 family.</text>
</comment>
<keyword evidence="4 5" id="KW-0539">Nucleus</keyword>
<keyword evidence="8" id="KW-1185">Reference proteome</keyword>
<reference evidence="8" key="1">
    <citation type="journal article" date="2013" name="Genome Announc.">
        <title>Draft genome sequence of the ascomycete Phaeoacremonium aleophilum strain UCR-PA7, a causal agent of the esca disease complex in grapevines.</title>
        <authorList>
            <person name="Blanco-Ulate B."/>
            <person name="Rolshausen P."/>
            <person name="Cantu D."/>
        </authorList>
    </citation>
    <scope>NUCLEOTIDE SEQUENCE [LARGE SCALE GENOMIC DNA]</scope>
    <source>
        <strain evidence="8">UCR-PA7</strain>
    </source>
</reference>
<evidence type="ECO:0000313" key="7">
    <source>
        <dbReference type="EMBL" id="EOO04009.1"/>
    </source>
</evidence>
<feature type="region of interest" description="Disordered" evidence="6">
    <location>
        <begin position="1"/>
        <end position="31"/>
    </location>
</feature>
<feature type="compositionally biased region" description="Basic and acidic residues" evidence="6">
    <location>
        <begin position="302"/>
        <end position="319"/>
    </location>
</feature>
<dbReference type="KEGG" id="tmn:UCRPA7_595"/>
<dbReference type="GO" id="GO:0008097">
    <property type="term" value="F:5S rRNA binding"/>
    <property type="evidence" value="ECO:0007669"/>
    <property type="project" value="TreeGrafter"/>
</dbReference>
<dbReference type="OrthoDB" id="5072at2759"/>
<evidence type="ECO:0000256" key="3">
    <source>
        <dbReference type="ARBA" id="ARBA00022517"/>
    </source>
</evidence>
<dbReference type="PIRSF" id="PIRSF017302">
    <property type="entry name" value="Gltscr2"/>
    <property type="match status" value="1"/>
</dbReference>
<feature type="region of interest" description="Disordered" evidence="6">
    <location>
        <begin position="159"/>
        <end position="206"/>
    </location>
</feature>
<name>R8BXK5_PHAM7</name>
<feature type="compositionally biased region" description="Basic and acidic residues" evidence="6">
    <location>
        <begin position="246"/>
        <end position="262"/>
    </location>
</feature>
<evidence type="ECO:0000313" key="8">
    <source>
        <dbReference type="Proteomes" id="UP000014074"/>
    </source>
</evidence>
<dbReference type="GO" id="GO:0000027">
    <property type="term" value="P:ribosomal large subunit assembly"/>
    <property type="evidence" value="ECO:0007669"/>
    <property type="project" value="UniProtKB-UniRule"/>
</dbReference>
<dbReference type="GO" id="GO:0005730">
    <property type="term" value="C:nucleolus"/>
    <property type="evidence" value="ECO:0007669"/>
    <property type="project" value="UniProtKB-SubCell"/>
</dbReference>